<feature type="region of interest" description="Disordered" evidence="1">
    <location>
        <begin position="102"/>
        <end position="272"/>
    </location>
</feature>
<feature type="signal peptide" evidence="2">
    <location>
        <begin position="1"/>
        <end position="20"/>
    </location>
</feature>
<evidence type="ECO:0000256" key="2">
    <source>
        <dbReference type="SAM" id="SignalP"/>
    </source>
</evidence>
<keyword evidence="2" id="KW-0732">Signal</keyword>
<gene>
    <name evidence="3" type="ORF">SDRG_06751</name>
</gene>
<feature type="compositionally biased region" description="Low complexity" evidence="1">
    <location>
        <begin position="256"/>
        <end position="271"/>
    </location>
</feature>
<evidence type="ECO:0000256" key="1">
    <source>
        <dbReference type="SAM" id="MobiDB-lite"/>
    </source>
</evidence>
<dbReference type="Proteomes" id="UP000030762">
    <property type="component" value="Unassembled WGS sequence"/>
</dbReference>
<name>T0RUC8_SAPDV</name>
<accession>T0RUC8</accession>
<dbReference type="GeneID" id="19947478"/>
<dbReference type="OrthoDB" id="78846at2759"/>
<protein>
    <submittedName>
        <fullName evidence="3">Uncharacterized protein</fullName>
    </submittedName>
</protein>
<evidence type="ECO:0000313" key="3">
    <source>
        <dbReference type="EMBL" id="EQC36013.1"/>
    </source>
</evidence>
<dbReference type="AlphaFoldDB" id="T0RUC8"/>
<keyword evidence="4" id="KW-1185">Reference proteome</keyword>
<dbReference type="VEuPathDB" id="FungiDB:SDRG_06751"/>
<feature type="compositionally biased region" description="Polar residues" evidence="1">
    <location>
        <begin position="237"/>
        <end position="255"/>
    </location>
</feature>
<proteinExistence type="predicted"/>
<feature type="compositionally biased region" description="Low complexity" evidence="1">
    <location>
        <begin position="102"/>
        <end position="236"/>
    </location>
</feature>
<sequence>MRAVPQVLAVLALLAASSSGQLVSCTAKVCVANSVERTDEFCLRACNTDDAANDCKMFCTCGSTSPGYMCANVCRKAKTSDECGTPVFQKCQADALACDRSPVTSPAPTTAAASTPAPTSAPTTAPTNAPTTAPTTAPATPSPSTAGPSPSPSPSTAAPTTTPTNVPTTNAPTTNAPTTTQSSTTSPAPTTGGSSTPAPTASTPAPTTKVSASPTPSANGTAVPGPSSTPTTPAVTSKNESTPATTAPVNNGTVLPTTTAAPTTSTPNAPSGKCSMISVVADATYCIDGPVCGGEHGGCPKKGDVATAHCLKGLDSYVSADKCIAPMDATCEMIAPHVRGCVFDKKKAAAEANANASCIPVGVSGDATYCVPGPICGGNGSNCPKKGDKAASDCVAGIPSFHSAGSCVAPADAVCQMVARGVNGCVFPSQS</sequence>
<dbReference type="eggNOG" id="ENOG502S6TQ">
    <property type="taxonomic scope" value="Eukaryota"/>
</dbReference>
<dbReference type="EMBL" id="JH767149">
    <property type="protein sequence ID" value="EQC36013.1"/>
    <property type="molecule type" value="Genomic_DNA"/>
</dbReference>
<organism evidence="3 4">
    <name type="scientific">Saprolegnia diclina (strain VS20)</name>
    <dbReference type="NCBI Taxonomy" id="1156394"/>
    <lineage>
        <taxon>Eukaryota</taxon>
        <taxon>Sar</taxon>
        <taxon>Stramenopiles</taxon>
        <taxon>Oomycota</taxon>
        <taxon>Saprolegniomycetes</taxon>
        <taxon>Saprolegniales</taxon>
        <taxon>Saprolegniaceae</taxon>
        <taxon>Saprolegnia</taxon>
    </lineage>
</organism>
<feature type="chain" id="PRO_5004584220" evidence="2">
    <location>
        <begin position="21"/>
        <end position="431"/>
    </location>
</feature>
<dbReference type="OMA" id="GYMCANV"/>
<dbReference type="STRING" id="1156394.T0RUC8"/>
<evidence type="ECO:0000313" key="4">
    <source>
        <dbReference type="Proteomes" id="UP000030762"/>
    </source>
</evidence>
<dbReference type="InParanoid" id="T0RUC8"/>
<dbReference type="RefSeq" id="XP_008610775.1">
    <property type="nucleotide sequence ID" value="XM_008612553.1"/>
</dbReference>
<reference evidence="3 4" key="1">
    <citation type="submission" date="2012-04" db="EMBL/GenBank/DDBJ databases">
        <title>The Genome Sequence of Saprolegnia declina VS20.</title>
        <authorList>
            <consortium name="The Broad Institute Genome Sequencing Platform"/>
            <person name="Russ C."/>
            <person name="Nusbaum C."/>
            <person name="Tyler B."/>
            <person name="van West P."/>
            <person name="Dieguez-Uribeondo J."/>
            <person name="de Bruijn I."/>
            <person name="Tripathy S."/>
            <person name="Jiang R."/>
            <person name="Young S.K."/>
            <person name="Zeng Q."/>
            <person name="Gargeya S."/>
            <person name="Fitzgerald M."/>
            <person name="Haas B."/>
            <person name="Abouelleil A."/>
            <person name="Alvarado L."/>
            <person name="Arachchi H.M."/>
            <person name="Berlin A."/>
            <person name="Chapman S.B."/>
            <person name="Goldberg J."/>
            <person name="Griggs A."/>
            <person name="Gujja S."/>
            <person name="Hansen M."/>
            <person name="Howarth C."/>
            <person name="Imamovic A."/>
            <person name="Larimer J."/>
            <person name="McCowen C."/>
            <person name="Montmayeur A."/>
            <person name="Murphy C."/>
            <person name="Neiman D."/>
            <person name="Pearson M."/>
            <person name="Priest M."/>
            <person name="Roberts A."/>
            <person name="Saif S."/>
            <person name="Shea T."/>
            <person name="Sisk P."/>
            <person name="Sykes S."/>
            <person name="Wortman J."/>
            <person name="Nusbaum C."/>
            <person name="Birren B."/>
        </authorList>
    </citation>
    <scope>NUCLEOTIDE SEQUENCE [LARGE SCALE GENOMIC DNA]</scope>
    <source>
        <strain evidence="3 4">VS20</strain>
    </source>
</reference>